<protein>
    <recommendedName>
        <fullName evidence="1">Transposase IS30-like HTH domain-containing protein</fullName>
    </recommendedName>
</protein>
<name>A0A2A6FNX3_9MICO</name>
<dbReference type="Proteomes" id="UP000219994">
    <property type="component" value="Unassembled WGS sequence"/>
</dbReference>
<evidence type="ECO:0000313" key="3">
    <source>
        <dbReference type="Proteomes" id="UP000219994"/>
    </source>
</evidence>
<evidence type="ECO:0000259" key="1">
    <source>
        <dbReference type="Pfam" id="PF13936"/>
    </source>
</evidence>
<accession>A0A2A6FNX3</accession>
<proteinExistence type="predicted"/>
<organism evidence="2 3">
    <name type="scientific">Candidatus Lumbricidiphila eiseniae</name>
    <dbReference type="NCBI Taxonomy" id="1969409"/>
    <lineage>
        <taxon>Bacteria</taxon>
        <taxon>Bacillati</taxon>
        <taxon>Actinomycetota</taxon>
        <taxon>Actinomycetes</taxon>
        <taxon>Micrococcales</taxon>
        <taxon>Microbacteriaceae</taxon>
        <taxon>Candidatus Lumbricidiphila</taxon>
    </lineage>
</organism>
<evidence type="ECO:0000313" key="2">
    <source>
        <dbReference type="EMBL" id="PDQ34093.1"/>
    </source>
</evidence>
<feature type="domain" description="Transposase IS30-like HTH" evidence="1">
    <location>
        <begin position="5"/>
        <end position="38"/>
    </location>
</feature>
<comment type="caution">
    <text evidence="2">The sequence shown here is derived from an EMBL/GenBank/DDBJ whole genome shotgun (WGS) entry which is preliminary data.</text>
</comment>
<dbReference type="AlphaFoldDB" id="A0A2A6FNX3"/>
<sequence length="114" mass="12419">MCRWAERVQIEKGVGAGSSVRQIVAVLGRSVSTVSREIGLEQVGAAEPELVIPVCSGMFGYTSGPVTTMQYRAERAEHRCRERASSSHRPRVFVQDRMVGVGDRQTPGRVDTSG</sequence>
<dbReference type="InterPro" id="IPR025246">
    <property type="entry name" value="IS30-like_HTH"/>
</dbReference>
<reference evidence="3" key="1">
    <citation type="submission" date="2017-03" db="EMBL/GenBank/DDBJ databases">
        <authorList>
            <person name="Lund M.B."/>
        </authorList>
    </citation>
    <scope>NUCLEOTIDE SEQUENCE [LARGE SCALE GENOMIC DNA]</scope>
</reference>
<gene>
    <name evidence="2" type="ORF">B5766_13145</name>
</gene>
<dbReference type="Pfam" id="PF13936">
    <property type="entry name" value="HTH_38"/>
    <property type="match status" value="1"/>
</dbReference>
<dbReference type="EMBL" id="NAEP01000071">
    <property type="protein sequence ID" value="PDQ34093.1"/>
    <property type="molecule type" value="Genomic_DNA"/>
</dbReference>